<evidence type="ECO:0000313" key="5">
    <source>
        <dbReference type="Proteomes" id="UP000574067"/>
    </source>
</evidence>
<dbReference type="RefSeq" id="WP_169163997.1">
    <property type="nucleotide sequence ID" value="NZ_JABBFW010000057.1"/>
</dbReference>
<dbReference type="InterPro" id="IPR000834">
    <property type="entry name" value="Peptidase_M14"/>
</dbReference>
<evidence type="ECO:0000313" key="4">
    <source>
        <dbReference type="EMBL" id="NML19105.1"/>
    </source>
</evidence>
<dbReference type="EMBL" id="JABBFW010000057">
    <property type="protein sequence ID" value="NML19105.1"/>
    <property type="molecule type" value="Genomic_DNA"/>
</dbReference>
<evidence type="ECO:0000256" key="2">
    <source>
        <dbReference type="SAM" id="SignalP"/>
    </source>
</evidence>
<name>A0A848FJP9_9BURK</name>
<dbReference type="GO" id="GO:0008270">
    <property type="term" value="F:zinc ion binding"/>
    <property type="evidence" value="ECO:0007669"/>
    <property type="project" value="InterPro"/>
</dbReference>
<keyword evidence="5" id="KW-1185">Reference proteome</keyword>
<dbReference type="AlphaFoldDB" id="A0A848FJP9"/>
<feature type="domain" description="Peptidase M14" evidence="3">
    <location>
        <begin position="68"/>
        <end position="262"/>
    </location>
</feature>
<organism evidence="4 5">
    <name type="scientific">Azohydromonas caseinilytica</name>
    <dbReference type="NCBI Taxonomy" id="2728836"/>
    <lineage>
        <taxon>Bacteria</taxon>
        <taxon>Pseudomonadati</taxon>
        <taxon>Pseudomonadota</taxon>
        <taxon>Betaproteobacteria</taxon>
        <taxon>Burkholderiales</taxon>
        <taxon>Sphaerotilaceae</taxon>
        <taxon>Azohydromonas</taxon>
    </lineage>
</organism>
<feature type="chain" id="PRO_5032816640" description="Peptidase M14 domain-containing protein" evidence="2">
    <location>
        <begin position="22"/>
        <end position="431"/>
    </location>
</feature>
<comment type="caution">
    <text evidence="4">The sequence shown here is derived from an EMBL/GenBank/DDBJ whole genome shotgun (WGS) entry which is preliminary data.</text>
</comment>
<keyword evidence="2" id="KW-0732">Signal</keyword>
<dbReference type="Pfam" id="PF00246">
    <property type="entry name" value="Peptidase_M14"/>
    <property type="match status" value="1"/>
</dbReference>
<dbReference type="Gene3D" id="3.40.630.10">
    <property type="entry name" value="Zn peptidases"/>
    <property type="match status" value="1"/>
</dbReference>
<dbReference type="GO" id="GO:0004181">
    <property type="term" value="F:metallocarboxypeptidase activity"/>
    <property type="evidence" value="ECO:0007669"/>
    <property type="project" value="InterPro"/>
</dbReference>
<gene>
    <name evidence="4" type="ORF">HHL10_29470</name>
</gene>
<dbReference type="GO" id="GO:0006508">
    <property type="term" value="P:proteolysis"/>
    <property type="evidence" value="ECO:0007669"/>
    <property type="project" value="InterPro"/>
</dbReference>
<feature type="signal peptide" evidence="2">
    <location>
        <begin position="1"/>
        <end position="21"/>
    </location>
</feature>
<accession>A0A848FJP9</accession>
<proteinExistence type="predicted"/>
<protein>
    <recommendedName>
        <fullName evidence="3">Peptidase M14 domain-containing protein</fullName>
    </recommendedName>
</protein>
<feature type="region of interest" description="Disordered" evidence="1">
    <location>
        <begin position="395"/>
        <end position="431"/>
    </location>
</feature>
<reference evidence="4 5" key="1">
    <citation type="submission" date="2020-04" db="EMBL/GenBank/DDBJ databases">
        <title>Azohydromonas sp. isolated from soil.</title>
        <authorList>
            <person name="Dahal R.H."/>
        </authorList>
    </citation>
    <scope>NUCLEOTIDE SEQUENCE [LARGE SCALE GENOMIC DNA]</scope>
    <source>
        <strain evidence="4 5">G-1-1-14</strain>
    </source>
</reference>
<dbReference type="Proteomes" id="UP000574067">
    <property type="component" value="Unassembled WGS sequence"/>
</dbReference>
<sequence length="431" mass="45737">MPMRKILAAAAIAAATLAAHAQTSVPNGPNGDNDSIASLRTYEQMVAALKSSVHTSGGAMRYDVLPWKSNGGREIPYVVVGKGATTALIIAQQHGDEMETSDSAVNLARTLSNNSMASTAIRNALTVIIVPRVNVDGFDGRKADGTLITDSQGRVPPWRQNYDKTFSGAGPVPAFYQRGRGYDINRYHAFRPECPLDNPNFPNITTGVVSCENQDLDSTKPYGLADLGKGNPVPEAKNIRWLADKYKPAVTLDLHHQGTRVNDGKMVTASTLWPTADATAQRLLAVDPKAMTRFNAGQAMAKRVVVIIAQTLAQYPYANLSLYPGGTEPGISRNAYGLLGSGSVLLELRGGIGTKSGGYIQKIGYHASYAVLHELARDAGLNGFDPNQAAVLVKPANGLPPNSGQGESEAITAGTVPEGDSDEHDDHHLGN</sequence>
<evidence type="ECO:0000256" key="1">
    <source>
        <dbReference type="SAM" id="MobiDB-lite"/>
    </source>
</evidence>
<evidence type="ECO:0000259" key="3">
    <source>
        <dbReference type="Pfam" id="PF00246"/>
    </source>
</evidence>
<dbReference type="SUPFAM" id="SSF53187">
    <property type="entry name" value="Zn-dependent exopeptidases"/>
    <property type="match status" value="1"/>
</dbReference>